<keyword evidence="4" id="KW-1185">Reference proteome</keyword>
<evidence type="ECO:0000256" key="2">
    <source>
        <dbReference type="HAMAP-Rule" id="MF_00758"/>
    </source>
</evidence>
<dbReference type="GO" id="GO:0005829">
    <property type="term" value="C:cytosol"/>
    <property type="evidence" value="ECO:0007669"/>
    <property type="project" value="TreeGrafter"/>
</dbReference>
<dbReference type="PANTHER" id="PTHR30327">
    <property type="entry name" value="UNCHARACTERIZED PROTEIN YQGE"/>
    <property type="match status" value="1"/>
</dbReference>
<dbReference type="AlphaFoldDB" id="A0A858QCL6"/>
<reference evidence="4" key="1">
    <citation type="submission" date="2019-12" db="EMBL/GenBank/DDBJ databases">
        <authorList>
            <person name="Awala S.I."/>
            <person name="Rhee S.K."/>
        </authorList>
    </citation>
    <scope>NUCLEOTIDE SEQUENCE [LARGE SCALE GENOMIC DNA]</scope>
    <source>
        <strain evidence="4">IM1</strain>
    </source>
</reference>
<comment type="similarity">
    <text evidence="1 2">Belongs to the UPF0301 (AlgH) family.</text>
</comment>
<organism evidence="3 4">
    <name type="scientific">Methylococcus geothermalis</name>
    <dbReference type="NCBI Taxonomy" id="2681310"/>
    <lineage>
        <taxon>Bacteria</taxon>
        <taxon>Pseudomonadati</taxon>
        <taxon>Pseudomonadota</taxon>
        <taxon>Gammaproteobacteria</taxon>
        <taxon>Methylococcales</taxon>
        <taxon>Methylococcaceae</taxon>
        <taxon>Methylococcus</taxon>
    </lineage>
</organism>
<dbReference type="HAMAP" id="MF_00758">
    <property type="entry name" value="UPF0301"/>
    <property type="match status" value="1"/>
</dbReference>
<dbReference type="InterPro" id="IPR003774">
    <property type="entry name" value="AlgH-like"/>
</dbReference>
<gene>
    <name evidence="3" type="ORF">GNH96_14485</name>
</gene>
<dbReference type="Proteomes" id="UP000503004">
    <property type="component" value="Chromosome"/>
</dbReference>
<proteinExistence type="inferred from homology"/>
<dbReference type="EMBL" id="CP046565">
    <property type="protein sequence ID" value="QJD31475.1"/>
    <property type="molecule type" value="Genomic_DNA"/>
</dbReference>
<evidence type="ECO:0000313" key="3">
    <source>
        <dbReference type="EMBL" id="QJD31475.1"/>
    </source>
</evidence>
<dbReference type="PANTHER" id="PTHR30327:SF1">
    <property type="entry name" value="UPF0301 PROTEIN YQGE"/>
    <property type="match status" value="1"/>
</dbReference>
<dbReference type="SUPFAM" id="SSF143456">
    <property type="entry name" value="VC0467-like"/>
    <property type="match status" value="1"/>
</dbReference>
<name>A0A858QCL6_9GAMM</name>
<dbReference type="NCBIfam" id="NF001266">
    <property type="entry name" value="PRK00228.1-1"/>
    <property type="match status" value="1"/>
</dbReference>
<dbReference type="KEGG" id="metu:GNH96_14485"/>
<dbReference type="Gene3D" id="3.40.1740.10">
    <property type="entry name" value="VC0467-like"/>
    <property type="match status" value="1"/>
</dbReference>
<evidence type="ECO:0000256" key="1">
    <source>
        <dbReference type="ARBA" id="ARBA00009600"/>
    </source>
</evidence>
<dbReference type="RefSeq" id="WP_169604746.1">
    <property type="nucleotide sequence ID" value="NZ_CP046565.1"/>
</dbReference>
<dbReference type="Pfam" id="PF02622">
    <property type="entry name" value="DUF179"/>
    <property type="match status" value="1"/>
</dbReference>
<evidence type="ECO:0000313" key="4">
    <source>
        <dbReference type="Proteomes" id="UP000503004"/>
    </source>
</evidence>
<accession>A0A858QCL6</accession>
<protein>
    <recommendedName>
        <fullName evidence="2">UPF0301 protein GNH96_14485</fullName>
    </recommendedName>
</protein>
<sequence length="188" mass="20381">MNQETAFLANHFLIAMPGLADPHFAKTVTLLCQHNADGALGIIINRPSELKLGDVMRQMEIEMAATEMGDLPVFFGGPVHPERGFILHEPATVWASTLVVSDRLALTTSRDILEAIGRGEGPSRMLLALGYAGWGQGQLEREIIENAWLNAPADNAVIFEHPPLRRWKAAADLVGIDISLLTSQAGHG</sequence>